<dbReference type="EMBL" id="FRAN01000008">
    <property type="protein sequence ID" value="SHL56551.1"/>
    <property type="molecule type" value="Genomic_DNA"/>
</dbReference>
<dbReference type="RefSeq" id="WP_007982226.1">
    <property type="nucleotide sequence ID" value="NZ_AEMG01000022.1"/>
</dbReference>
<dbReference type="InterPro" id="IPR027598">
    <property type="entry name" value="Amphi-Trp_dom"/>
</dbReference>
<evidence type="ECO:0000313" key="5">
    <source>
        <dbReference type="Proteomes" id="UP000184203"/>
    </source>
</evidence>
<dbReference type="AlphaFoldDB" id="E7QXU0"/>
<keyword evidence="5" id="KW-1185">Reference proteome</keyword>
<dbReference type="OrthoDB" id="270530at2157"/>
<protein>
    <submittedName>
        <fullName evidence="3">Amphi-Trp domain-containing protein</fullName>
    </submittedName>
</protein>
<evidence type="ECO:0000313" key="2">
    <source>
        <dbReference type="EMBL" id="EFW90641.1"/>
    </source>
</evidence>
<organism evidence="2 4">
    <name type="scientific">Haladaptatus paucihalophilus DX253</name>
    <dbReference type="NCBI Taxonomy" id="797209"/>
    <lineage>
        <taxon>Archaea</taxon>
        <taxon>Methanobacteriati</taxon>
        <taxon>Methanobacteriota</taxon>
        <taxon>Stenosarchaea group</taxon>
        <taxon>Halobacteria</taxon>
        <taxon>Halobacteriales</taxon>
        <taxon>Haladaptataceae</taxon>
        <taxon>Haladaptatus</taxon>
    </lineage>
</organism>
<gene>
    <name evidence="3" type="ORF">SAMN05444342_4131</name>
    <name evidence="2" type="ORF">ZOD2009_18145</name>
</gene>
<dbReference type="Proteomes" id="UP000184203">
    <property type="component" value="Unassembled WGS sequence"/>
</dbReference>
<feature type="domain" description="Amphi-Trp" evidence="1">
    <location>
        <begin position="7"/>
        <end position="78"/>
    </location>
</feature>
<dbReference type="Pfam" id="PF20068">
    <property type="entry name" value="Amphi-Trp"/>
    <property type="match status" value="1"/>
</dbReference>
<reference evidence="5" key="3">
    <citation type="submission" date="2016-11" db="EMBL/GenBank/DDBJ databases">
        <authorList>
            <person name="Varghese N."/>
            <person name="Submissions S."/>
        </authorList>
    </citation>
    <scope>NUCLEOTIDE SEQUENCE [LARGE SCALE GENOMIC DNA]</scope>
    <source>
        <strain evidence="5">DX253</strain>
    </source>
</reference>
<evidence type="ECO:0000313" key="4">
    <source>
        <dbReference type="Proteomes" id="UP000003751"/>
    </source>
</evidence>
<proteinExistence type="predicted"/>
<dbReference type="NCBIfam" id="TIGR04354">
    <property type="entry name" value="amphi-Trp"/>
    <property type="match status" value="1"/>
</dbReference>
<accession>E7QXU0</accession>
<name>E7QXU0_HALPU</name>
<dbReference type="EMBL" id="AEMG01000022">
    <property type="protein sequence ID" value="EFW90641.1"/>
    <property type="molecule type" value="Genomic_DNA"/>
</dbReference>
<dbReference type="Proteomes" id="UP000003751">
    <property type="component" value="Unassembled WGS sequence"/>
</dbReference>
<evidence type="ECO:0000313" key="3">
    <source>
        <dbReference type="EMBL" id="SHL56551.1"/>
    </source>
</evidence>
<reference evidence="3" key="2">
    <citation type="submission" date="2016-11" db="EMBL/GenBank/DDBJ databases">
        <authorList>
            <person name="Jaros S."/>
            <person name="Januszkiewicz K."/>
            <person name="Wedrychowicz H."/>
        </authorList>
    </citation>
    <scope>NUCLEOTIDE SEQUENCE [LARGE SCALE GENOMIC DNA]</scope>
    <source>
        <strain evidence="3">DX253</strain>
    </source>
</reference>
<evidence type="ECO:0000259" key="1">
    <source>
        <dbReference type="Pfam" id="PF20068"/>
    </source>
</evidence>
<reference evidence="2 4" key="1">
    <citation type="journal article" date="2014" name="ISME J.">
        <title>Trehalose/2-sulfotrehalose biosynthesis and glycine-betaine uptake are widely spread mechanisms for osmoadaptation in the Halobacteriales.</title>
        <authorList>
            <person name="Youssef N.H."/>
            <person name="Savage-Ashlock K.N."/>
            <person name="McCully A.L."/>
            <person name="Luedtke B."/>
            <person name="Shaw E.I."/>
            <person name="Hoff W.D."/>
            <person name="Elshahed M.S."/>
        </authorList>
    </citation>
    <scope>NUCLEOTIDE SEQUENCE [LARGE SCALE GENOMIC DNA]</scope>
    <source>
        <strain evidence="2 4">DX253</strain>
    </source>
</reference>
<dbReference type="PATRIC" id="fig|797209.4.peg.3552"/>
<sequence length="79" mass="8723">MSEKTLHEAQVTRDEAADLLEDIAAQLRGKGSADIDVGNKTVTLSPRKKIGYEIGIRESSSVLRGDRETVSIKLDWKPK</sequence>
<dbReference type="eggNOG" id="arCOG04789">
    <property type="taxonomic scope" value="Archaea"/>
</dbReference>